<keyword evidence="6" id="KW-0653">Protein transport</keyword>
<dbReference type="GO" id="GO:0015288">
    <property type="term" value="F:porin activity"/>
    <property type="evidence" value="ECO:0007669"/>
    <property type="project" value="UniProtKB-KW"/>
</dbReference>
<dbReference type="GO" id="GO:0009279">
    <property type="term" value="C:cell outer membrane"/>
    <property type="evidence" value="ECO:0007669"/>
    <property type="project" value="UniProtKB-SubCell"/>
</dbReference>
<name>A0A0U8BL49_SERMA</name>
<dbReference type="Gene3D" id="3.10.20.310">
    <property type="entry name" value="membrane protein fhac"/>
    <property type="match status" value="1"/>
</dbReference>
<evidence type="ECO:0000256" key="6">
    <source>
        <dbReference type="ARBA" id="ARBA00022927"/>
    </source>
</evidence>
<evidence type="ECO:0000256" key="4">
    <source>
        <dbReference type="ARBA" id="ARBA00022452"/>
    </source>
</evidence>
<evidence type="ECO:0000256" key="7">
    <source>
        <dbReference type="ARBA" id="ARBA00023065"/>
    </source>
</evidence>
<reference evidence="14" key="1">
    <citation type="submission" date="2016-04" db="EMBL/GenBank/DDBJ databases">
        <authorList>
            <person name="Osei Sekyere J."/>
            <person name="Sivertsen A."/>
            <person name="Pedersen A.T."/>
            <person name="Sundsfjord A."/>
        </authorList>
    </citation>
    <scope>NUCLEOTIDE SEQUENCE [LARGE SCALE GENOMIC DNA]</scope>
    <source>
        <strain evidence="14">945174350</strain>
    </source>
</reference>
<evidence type="ECO:0000256" key="3">
    <source>
        <dbReference type="ARBA" id="ARBA00022448"/>
    </source>
</evidence>
<dbReference type="AlphaFoldDB" id="A0A0U8BL49"/>
<dbReference type="GO" id="GO:0006811">
    <property type="term" value="P:monoatomic ion transport"/>
    <property type="evidence" value="ECO:0007669"/>
    <property type="project" value="UniProtKB-KW"/>
</dbReference>
<sequence length="559" mass="62083">MIKKITALTLLVSTALSAETLPDAHMMRDMSMGESRRALQDSTREVNQLIEQRRYQQLKQQRLLAEPEPAAPALPQSAQCLPIAGVYLQGVTLLSPTDLSALSALPENCISSNDINRLTRELTRLYVQKGYITARVQIVRPNSQGELGLSVTEGFIEKIEGGDRWVNSRLLFPGLEGKPLKLTELDQGLDQANRLQSNTTKLDILPGRQVGGSVIRLRNQHAKPWLITAGTDNYGQKSTGQWLARGTATLDSPFGLSDFVSLNASSTLENPAHRYSRAYTLLYSLPYGAFTFSGFASFSSYENHQQLPHNVVKLHGQTQQYGLRSDYVFYRDHDQIDSLSGQLTYKRIDNYFESVRLEVSSPTLTLAELSASHLQILPNGVFSANLSVEQGLPWLGADRHPSSVHLDSQFTKGKLFANLSQRLHLGEATYQLNNLFYGQYSRDPLPGVEWLSLTDRSAVRGFSRSTQSGDNGWYLQNTLSRSFNLGATTLTPRLGADVGRILPRQDSSGWRSSAGLSSGATLRYRQALVDLEVSRGWILSNHATPEDPVQVLARFSYTF</sequence>
<dbReference type="Pfam" id="PF17287">
    <property type="entry name" value="POTRA_3"/>
    <property type="match status" value="1"/>
</dbReference>
<gene>
    <name evidence="13" type="ORF">AN695_0216915</name>
</gene>
<comment type="similarity">
    <text evidence="2">Belongs to the TPS (TC 1.B.20) family.</text>
</comment>
<evidence type="ECO:0000256" key="2">
    <source>
        <dbReference type="ARBA" id="ARBA00009055"/>
    </source>
</evidence>
<keyword evidence="11" id="KW-0732">Signal</keyword>
<evidence type="ECO:0000256" key="10">
    <source>
        <dbReference type="ARBA" id="ARBA00023237"/>
    </source>
</evidence>
<dbReference type="PROSITE" id="PS51779">
    <property type="entry name" value="POTRA"/>
    <property type="match status" value="1"/>
</dbReference>
<dbReference type="GO" id="GO:0046819">
    <property type="term" value="P:protein secretion by the type V secretion system"/>
    <property type="evidence" value="ECO:0007669"/>
    <property type="project" value="TreeGrafter"/>
</dbReference>
<evidence type="ECO:0000256" key="1">
    <source>
        <dbReference type="ARBA" id="ARBA00004442"/>
    </source>
</evidence>
<keyword evidence="7" id="KW-0406">Ion transport</keyword>
<evidence type="ECO:0000256" key="5">
    <source>
        <dbReference type="ARBA" id="ARBA00022692"/>
    </source>
</evidence>
<dbReference type="InterPro" id="IPR034746">
    <property type="entry name" value="POTRA"/>
</dbReference>
<dbReference type="Proteomes" id="UP000050489">
    <property type="component" value="Unassembled WGS sequence"/>
</dbReference>
<dbReference type="FunFam" id="2.40.160.50:FF:000009">
    <property type="entry name" value="Putative hemolysin activator protein"/>
    <property type="match status" value="1"/>
</dbReference>
<evidence type="ECO:0000313" key="13">
    <source>
        <dbReference type="EMBL" id="OCO84451.1"/>
    </source>
</evidence>
<evidence type="ECO:0000259" key="12">
    <source>
        <dbReference type="PROSITE" id="PS51779"/>
    </source>
</evidence>
<keyword evidence="8" id="KW-0626">Porin</keyword>
<keyword evidence="3" id="KW-0813">Transport</keyword>
<keyword evidence="10" id="KW-0998">Cell outer membrane</keyword>
<dbReference type="PIRSF" id="PIRSF029745">
    <property type="entry name" value="FhaC"/>
    <property type="match status" value="1"/>
</dbReference>
<dbReference type="GO" id="GO:0008320">
    <property type="term" value="F:protein transmembrane transporter activity"/>
    <property type="evidence" value="ECO:0007669"/>
    <property type="project" value="TreeGrafter"/>
</dbReference>
<keyword evidence="5" id="KW-0812">Transmembrane</keyword>
<proteinExistence type="inferred from homology"/>
<dbReference type="InterPro" id="IPR027282">
    <property type="entry name" value="TPS"/>
</dbReference>
<organism evidence="13 14">
    <name type="scientific">Serratia marcescens</name>
    <dbReference type="NCBI Taxonomy" id="615"/>
    <lineage>
        <taxon>Bacteria</taxon>
        <taxon>Pseudomonadati</taxon>
        <taxon>Pseudomonadota</taxon>
        <taxon>Gammaproteobacteria</taxon>
        <taxon>Enterobacterales</taxon>
        <taxon>Yersiniaceae</taxon>
        <taxon>Serratia</taxon>
    </lineage>
</organism>
<dbReference type="Gene3D" id="2.40.160.50">
    <property type="entry name" value="membrane protein fhac: a member of the omp85/tpsb transporter family"/>
    <property type="match status" value="1"/>
</dbReference>
<dbReference type="PANTHER" id="PTHR34597">
    <property type="entry name" value="SLR1661 PROTEIN"/>
    <property type="match status" value="1"/>
</dbReference>
<accession>A0A0U8BL49</accession>
<dbReference type="GO" id="GO:0098046">
    <property type="term" value="C:type V protein secretion system complex"/>
    <property type="evidence" value="ECO:0007669"/>
    <property type="project" value="TreeGrafter"/>
</dbReference>
<evidence type="ECO:0000256" key="9">
    <source>
        <dbReference type="ARBA" id="ARBA00023136"/>
    </source>
</evidence>
<dbReference type="InterPro" id="IPR051544">
    <property type="entry name" value="TPS_OM_transporter"/>
</dbReference>
<feature type="signal peptide" evidence="11">
    <location>
        <begin position="1"/>
        <end position="18"/>
    </location>
</feature>
<evidence type="ECO:0000256" key="11">
    <source>
        <dbReference type="SAM" id="SignalP"/>
    </source>
</evidence>
<dbReference type="InterPro" id="IPR013686">
    <property type="entry name" value="Polypept-transport_assoc_ShlB"/>
</dbReference>
<feature type="chain" id="PRO_5043133807" evidence="11">
    <location>
        <begin position="19"/>
        <end position="559"/>
    </location>
</feature>
<dbReference type="RefSeq" id="WP_038874353.1">
    <property type="nucleotide sequence ID" value="NZ_CABMHU010000081.1"/>
</dbReference>
<dbReference type="GO" id="GO:0046930">
    <property type="term" value="C:pore complex"/>
    <property type="evidence" value="ECO:0007669"/>
    <property type="project" value="UniProtKB-KW"/>
</dbReference>
<keyword evidence="4" id="KW-1134">Transmembrane beta strand</keyword>
<dbReference type="PANTHER" id="PTHR34597:SF3">
    <property type="entry name" value="OUTER MEMBRANE TRANSPORTER CDIB"/>
    <property type="match status" value="1"/>
</dbReference>
<comment type="caution">
    <text evidence="13">The sequence shown here is derived from an EMBL/GenBank/DDBJ whole genome shotgun (WGS) entry which is preliminary data.</text>
</comment>
<evidence type="ECO:0000313" key="14">
    <source>
        <dbReference type="Proteomes" id="UP000050489"/>
    </source>
</evidence>
<comment type="subcellular location">
    <subcellularLocation>
        <location evidence="1">Cell outer membrane</location>
    </subcellularLocation>
</comment>
<protein>
    <submittedName>
        <fullName evidence="13">Hemolysin activation protein</fullName>
    </submittedName>
</protein>
<feature type="domain" description="POTRA" evidence="12">
    <location>
        <begin position="81"/>
        <end position="154"/>
    </location>
</feature>
<dbReference type="Pfam" id="PF08479">
    <property type="entry name" value="POTRA_2"/>
    <property type="match status" value="1"/>
</dbReference>
<dbReference type="EMBL" id="LJEX02000097">
    <property type="protein sequence ID" value="OCO84451.1"/>
    <property type="molecule type" value="Genomic_DNA"/>
</dbReference>
<keyword evidence="9" id="KW-0472">Membrane</keyword>
<dbReference type="InterPro" id="IPR005565">
    <property type="entry name" value="Hemolysn_activator_HlyB_C"/>
</dbReference>
<dbReference type="InterPro" id="IPR035251">
    <property type="entry name" value="ShlB_POTRA"/>
</dbReference>
<evidence type="ECO:0000256" key="8">
    <source>
        <dbReference type="ARBA" id="ARBA00023114"/>
    </source>
</evidence>
<dbReference type="Pfam" id="PF03865">
    <property type="entry name" value="ShlB"/>
    <property type="match status" value="1"/>
</dbReference>